<dbReference type="EMBL" id="JAGEMX010000019">
    <property type="protein sequence ID" value="MBO1834477.1"/>
    <property type="molecule type" value="Genomic_DNA"/>
</dbReference>
<evidence type="ECO:0000256" key="3">
    <source>
        <dbReference type="ARBA" id="ARBA00023125"/>
    </source>
</evidence>
<dbReference type="PROSITE" id="PS50931">
    <property type="entry name" value="HTH_LYSR"/>
    <property type="match status" value="1"/>
</dbReference>
<sequence length="308" mass="34336">MDPSLLPSLAWFAHVAHHRSFTKAAAEMGVSRANLSQNVKALERRLNVKLLYRTTRDMSLTEEGQRLYEVWYPALVAVERTVDALHEERDEPSGLIRMNTSRVAAKTLIEPHFEEFSTRFPRLGLELVMDDGLANIVADGCDVGIRIGESLAQHMVAVPITPNLEMAVVGTPAYFKRYGKPVTPTDLAQHNCLRFRQVSGAIHPWEFTSPEESGHSFMVEPRGSITTNDDDGMIRAALQGVGLIQHIDIAVQQHLDSGALVRVLHSWCKPFAGFYVYAPTRAQMPAKVRALIDFLVEKREAIVASLAR</sequence>
<dbReference type="Proteomes" id="UP000664048">
    <property type="component" value="Unassembled WGS sequence"/>
</dbReference>
<dbReference type="EMBL" id="JAENIB010000023">
    <property type="protein sequence ID" value="MBK1934811.1"/>
    <property type="molecule type" value="Genomic_DNA"/>
</dbReference>
<keyword evidence="4" id="KW-0804">Transcription</keyword>
<comment type="similarity">
    <text evidence="1">Belongs to the LysR transcriptional regulatory family.</text>
</comment>
<dbReference type="Proteomes" id="UP000611459">
    <property type="component" value="Unassembled WGS sequence"/>
</dbReference>
<name>A0A0G3Z5B9_9BURK</name>
<dbReference type="InterPro" id="IPR000847">
    <property type="entry name" value="LysR_HTH_N"/>
</dbReference>
<keyword evidence="3" id="KW-0238">DNA-binding</keyword>
<gene>
    <name evidence="7" type="ORF">J4M89_34355</name>
    <name evidence="6" type="ORF">JIN94_33490</name>
    <name evidence="8" type="ORF">LXE91_38345</name>
</gene>
<dbReference type="OrthoDB" id="5525645at2"/>
<evidence type="ECO:0000256" key="4">
    <source>
        <dbReference type="ARBA" id="ARBA00023163"/>
    </source>
</evidence>
<evidence type="ECO:0000256" key="2">
    <source>
        <dbReference type="ARBA" id="ARBA00023015"/>
    </source>
</evidence>
<dbReference type="KEGG" id="bcon:NL30_33150"/>
<evidence type="ECO:0000313" key="11">
    <source>
        <dbReference type="Proteomes" id="UP001220209"/>
    </source>
</evidence>
<organism evidence="6 9">
    <name type="scientific">Burkholderia contaminans</name>
    <dbReference type="NCBI Taxonomy" id="488447"/>
    <lineage>
        <taxon>Bacteria</taxon>
        <taxon>Pseudomonadati</taxon>
        <taxon>Pseudomonadota</taxon>
        <taxon>Betaproteobacteria</taxon>
        <taxon>Burkholderiales</taxon>
        <taxon>Burkholderiaceae</taxon>
        <taxon>Burkholderia</taxon>
        <taxon>Burkholderia cepacia complex</taxon>
    </lineage>
</organism>
<dbReference type="InterPro" id="IPR036390">
    <property type="entry name" value="WH_DNA-bd_sf"/>
</dbReference>
<dbReference type="GO" id="GO:0006351">
    <property type="term" value="P:DNA-templated transcription"/>
    <property type="evidence" value="ECO:0007669"/>
    <property type="project" value="TreeGrafter"/>
</dbReference>
<dbReference type="GO" id="GO:0043565">
    <property type="term" value="F:sequence-specific DNA binding"/>
    <property type="evidence" value="ECO:0007669"/>
    <property type="project" value="TreeGrafter"/>
</dbReference>
<dbReference type="Pfam" id="PF00126">
    <property type="entry name" value="HTH_1"/>
    <property type="match status" value="1"/>
</dbReference>
<dbReference type="CDD" id="cd08474">
    <property type="entry name" value="PBP2_CrgA_like_5"/>
    <property type="match status" value="1"/>
</dbReference>
<dbReference type="SUPFAM" id="SSF53850">
    <property type="entry name" value="Periplasmic binding protein-like II"/>
    <property type="match status" value="1"/>
</dbReference>
<dbReference type="RefSeq" id="WP_039341312.1">
    <property type="nucleotide sequence ID" value="NZ_AP018359.1"/>
</dbReference>
<reference evidence="6" key="1">
    <citation type="submission" date="2021-01" db="EMBL/GenBank/DDBJ databases">
        <title>Outbreak of Burkholderia contaminns endophthalmitis traced to a clinical ventilation system.</title>
        <authorList>
            <person name="Lipuma J."/>
            <person name="Spilker T."/>
            <person name="Kratholm J."/>
        </authorList>
    </citation>
    <scope>NUCLEOTIDE SEQUENCE</scope>
    <source>
        <strain evidence="6">HI4954</strain>
    </source>
</reference>
<dbReference type="InterPro" id="IPR058163">
    <property type="entry name" value="LysR-type_TF_proteobact-type"/>
</dbReference>
<dbReference type="GeneID" id="93194366"/>
<dbReference type="GO" id="GO:0003700">
    <property type="term" value="F:DNA-binding transcription factor activity"/>
    <property type="evidence" value="ECO:0007669"/>
    <property type="project" value="InterPro"/>
</dbReference>
<reference evidence="8 11" key="3">
    <citation type="submission" date="2021-12" db="EMBL/GenBank/DDBJ databases">
        <title>Genomic and phenotypic characterization of three Burkholderia contaminans isolates recovered from different sources.</title>
        <authorList>
            <person name="Lopez De Volder A."/>
            <person name="Fan Y."/>
            <person name="Nunvar J."/>
            <person name="Herrera T."/>
            <person name="Timp W."/>
            <person name="Degrossi J."/>
        </authorList>
    </citation>
    <scope>NUCLEOTIDE SEQUENCE [LARGE SCALE GENOMIC DNA]</scope>
    <source>
        <strain evidence="8 11">LMG 23361</strain>
    </source>
</reference>
<dbReference type="Gene3D" id="3.40.190.290">
    <property type="match status" value="1"/>
</dbReference>
<evidence type="ECO:0000313" key="10">
    <source>
        <dbReference type="Proteomes" id="UP000664048"/>
    </source>
</evidence>
<dbReference type="SUPFAM" id="SSF46785">
    <property type="entry name" value="Winged helix' DNA-binding domain"/>
    <property type="match status" value="1"/>
</dbReference>
<keyword evidence="10" id="KW-1185">Reference proteome</keyword>
<dbReference type="Gene3D" id="1.10.10.10">
    <property type="entry name" value="Winged helix-like DNA-binding domain superfamily/Winged helix DNA-binding domain"/>
    <property type="match status" value="1"/>
</dbReference>
<keyword evidence="2" id="KW-0805">Transcription regulation</keyword>
<accession>A0A1C8ZP20</accession>
<reference evidence="7 10" key="2">
    <citation type="submission" date="2021-03" db="EMBL/GenBank/DDBJ databases">
        <title>Clinical course, treatment and visual outcome of an outbreak of Burkholderia contaminans endophthalmitis following cataract surgery.</title>
        <authorList>
            <person name="Lind C."/>
            <person name="Olsen K."/>
            <person name="Angelsen N.K."/>
            <person name="Krefting E.A."/>
            <person name="Fossen K."/>
            <person name="Gravningen K."/>
            <person name="Depoorter E."/>
            <person name="Vandamme P."/>
            <person name="Bertelsen G."/>
        </authorList>
    </citation>
    <scope>NUCLEOTIDE SEQUENCE [LARGE SCALE GENOMIC DNA]</scope>
    <source>
        <strain evidence="7 10">51242556</strain>
    </source>
</reference>
<dbReference type="FunFam" id="1.10.10.10:FF:000001">
    <property type="entry name" value="LysR family transcriptional regulator"/>
    <property type="match status" value="1"/>
</dbReference>
<evidence type="ECO:0000313" key="8">
    <source>
        <dbReference type="EMBL" id="WFN22540.1"/>
    </source>
</evidence>
<evidence type="ECO:0000313" key="9">
    <source>
        <dbReference type="Proteomes" id="UP000611459"/>
    </source>
</evidence>
<feature type="domain" description="HTH lysR-type" evidence="5">
    <location>
        <begin position="1"/>
        <end position="61"/>
    </location>
</feature>
<evidence type="ECO:0000259" key="5">
    <source>
        <dbReference type="PROSITE" id="PS50931"/>
    </source>
</evidence>
<dbReference type="Proteomes" id="UP001220209">
    <property type="component" value="Chromosome 3"/>
</dbReference>
<dbReference type="InterPro" id="IPR005119">
    <property type="entry name" value="LysR_subst-bd"/>
</dbReference>
<dbReference type="InterPro" id="IPR036388">
    <property type="entry name" value="WH-like_DNA-bd_sf"/>
</dbReference>
<dbReference type="PANTHER" id="PTHR30537">
    <property type="entry name" value="HTH-TYPE TRANSCRIPTIONAL REGULATOR"/>
    <property type="match status" value="1"/>
</dbReference>
<accession>A0A0G3Z5B9</accession>
<protein>
    <submittedName>
        <fullName evidence="6">LysR family transcriptional regulator</fullName>
    </submittedName>
</protein>
<dbReference type="Pfam" id="PF03466">
    <property type="entry name" value="LysR_substrate"/>
    <property type="match status" value="1"/>
</dbReference>
<evidence type="ECO:0000313" key="7">
    <source>
        <dbReference type="EMBL" id="MBO1834477.1"/>
    </source>
</evidence>
<dbReference type="PANTHER" id="PTHR30537:SF1">
    <property type="entry name" value="HTH-TYPE TRANSCRIPTIONAL REGULATOR PGRR"/>
    <property type="match status" value="1"/>
</dbReference>
<evidence type="ECO:0000313" key="6">
    <source>
        <dbReference type="EMBL" id="MBK1934811.1"/>
    </source>
</evidence>
<proteinExistence type="inferred from homology"/>
<dbReference type="AlphaFoldDB" id="A0A0G3Z5B9"/>
<evidence type="ECO:0000256" key="1">
    <source>
        <dbReference type="ARBA" id="ARBA00009437"/>
    </source>
</evidence>
<dbReference type="EMBL" id="CP090642">
    <property type="protein sequence ID" value="WFN22540.1"/>
    <property type="molecule type" value="Genomic_DNA"/>
</dbReference>